<name>A0A0F9BN97_9ZZZZ</name>
<feature type="non-terminal residue" evidence="1">
    <location>
        <position position="1"/>
    </location>
</feature>
<dbReference type="AlphaFoldDB" id="A0A0F9BN97"/>
<protein>
    <submittedName>
        <fullName evidence="1">Uncharacterized protein</fullName>
    </submittedName>
</protein>
<gene>
    <name evidence="1" type="ORF">LCGC14_2706510</name>
</gene>
<dbReference type="EMBL" id="LAZR01048374">
    <property type="protein sequence ID" value="KKK92079.1"/>
    <property type="molecule type" value="Genomic_DNA"/>
</dbReference>
<accession>A0A0F9BN97</accession>
<evidence type="ECO:0000313" key="1">
    <source>
        <dbReference type="EMBL" id="KKK92079.1"/>
    </source>
</evidence>
<sequence length="82" mass="7940">GGMGGGMGGKADASLILAHQLIAAKLNVANGVDGSAIGDTIAEADGLLRIGGKLPYGVATDSDTGQAMVGAAELLDAFNNGR</sequence>
<comment type="caution">
    <text evidence="1">The sequence shown here is derived from an EMBL/GenBank/DDBJ whole genome shotgun (WGS) entry which is preliminary data.</text>
</comment>
<proteinExistence type="predicted"/>
<reference evidence="1" key="1">
    <citation type="journal article" date="2015" name="Nature">
        <title>Complex archaea that bridge the gap between prokaryotes and eukaryotes.</title>
        <authorList>
            <person name="Spang A."/>
            <person name="Saw J.H."/>
            <person name="Jorgensen S.L."/>
            <person name="Zaremba-Niedzwiedzka K."/>
            <person name="Martijn J."/>
            <person name="Lind A.E."/>
            <person name="van Eijk R."/>
            <person name="Schleper C."/>
            <person name="Guy L."/>
            <person name="Ettema T.J."/>
        </authorList>
    </citation>
    <scope>NUCLEOTIDE SEQUENCE</scope>
</reference>
<organism evidence="1">
    <name type="scientific">marine sediment metagenome</name>
    <dbReference type="NCBI Taxonomy" id="412755"/>
    <lineage>
        <taxon>unclassified sequences</taxon>
        <taxon>metagenomes</taxon>
        <taxon>ecological metagenomes</taxon>
    </lineage>
</organism>